<evidence type="ECO:0000313" key="15">
    <source>
        <dbReference type="Proteomes" id="UP000034112"/>
    </source>
</evidence>
<dbReference type="InterPro" id="IPR047146">
    <property type="entry name" value="Cyt_P450_E_CYP52_fungi"/>
</dbReference>
<dbReference type="Pfam" id="PF00067">
    <property type="entry name" value="p450"/>
    <property type="match status" value="1"/>
</dbReference>
<evidence type="ECO:0000256" key="13">
    <source>
        <dbReference type="SAM" id="Phobius"/>
    </source>
</evidence>
<comment type="caution">
    <text evidence="14">The sequence shown here is derived from an EMBL/GenBank/DDBJ whole genome shotgun (WGS) entry which is preliminary data.</text>
</comment>
<dbReference type="PRINTS" id="PR00385">
    <property type="entry name" value="P450"/>
</dbReference>
<dbReference type="InterPro" id="IPR036396">
    <property type="entry name" value="Cyt_P450_sf"/>
</dbReference>
<evidence type="ECO:0000313" key="14">
    <source>
        <dbReference type="EMBL" id="KKP07723.1"/>
    </source>
</evidence>
<reference evidence="15" key="1">
    <citation type="journal article" date="2015" name="Genome Announc.">
        <title>Draft whole-genome sequence of the biocontrol agent Trichoderma harzianum T6776.</title>
        <authorList>
            <person name="Baroncelli R."/>
            <person name="Piaggeschi G."/>
            <person name="Fiorini L."/>
            <person name="Bertolini E."/>
            <person name="Zapparata A."/>
            <person name="Pe M.E."/>
            <person name="Sarrocco S."/>
            <person name="Vannacci G."/>
        </authorList>
    </citation>
    <scope>NUCLEOTIDE SEQUENCE [LARGE SCALE GENOMIC DNA]</scope>
    <source>
        <strain evidence="15">T6776</strain>
    </source>
</reference>
<dbReference type="PANTHER" id="PTHR24287:SF17">
    <property type="entry name" value="P450, PUTATIVE (EUROFUNG)-RELATED"/>
    <property type="match status" value="1"/>
</dbReference>
<dbReference type="AlphaFoldDB" id="A0A0F9Y6P0"/>
<dbReference type="OMA" id="WCVQESL"/>
<dbReference type="InterPro" id="IPR017972">
    <property type="entry name" value="Cyt_P450_CS"/>
</dbReference>
<evidence type="ECO:0000256" key="3">
    <source>
        <dbReference type="ARBA" id="ARBA00010617"/>
    </source>
</evidence>
<keyword evidence="10 13" id="KW-0472">Membrane</keyword>
<dbReference type="EMBL" id="JOKZ01000002">
    <property type="protein sequence ID" value="KKP07723.1"/>
    <property type="molecule type" value="Genomic_DNA"/>
</dbReference>
<evidence type="ECO:0000256" key="11">
    <source>
        <dbReference type="PIRSR" id="PIRSR602401-1"/>
    </source>
</evidence>
<dbReference type="InterPro" id="IPR001128">
    <property type="entry name" value="Cyt_P450"/>
</dbReference>
<comment type="cofactor">
    <cofactor evidence="1 11">
        <name>heme</name>
        <dbReference type="ChEBI" id="CHEBI:30413"/>
    </cofactor>
</comment>
<feature type="binding site" description="axial binding residue" evidence="11">
    <location>
        <position position="451"/>
    </location>
    <ligand>
        <name>heme</name>
        <dbReference type="ChEBI" id="CHEBI:30413"/>
    </ligand>
    <ligandPart>
        <name>Fe</name>
        <dbReference type="ChEBI" id="CHEBI:18248"/>
    </ligandPart>
</feature>
<proteinExistence type="inferred from homology"/>
<evidence type="ECO:0000256" key="10">
    <source>
        <dbReference type="ARBA" id="ARBA00023136"/>
    </source>
</evidence>
<comment type="similarity">
    <text evidence="3 12">Belongs to the cytochrome P450 family.</text>
</comment>
<evidence type="ECO:0008006" key="16">
    <source>
        <dbReference type="Google" id="ProtNLM"/>
    </source>
</evidence>
<dbReference type="PRINTS" id="PR00463">
    <property type="entry name" value="EP450I"/>
</dbReference>
<evidence type="ECO:0000256" key="8">
    <source>
        <dbReference type="ARBA" id="ARBA00023004"/>
    </source>
</evidence>
<evidence type="ECO:0000256" key="5">
    <source>
        <dbReference type="ARBA" id="ARBA00022723"/>
    </source>
</evidence>
<keyword evidence="5 11" id="KW-0479">Metal-binding</keyword>
<organism evidence="14 15">
    <name type="scientific">Trichoderma harzianum</name>
    <name type="common">Hypocrea lixii</name>
    <dbReference type="NCBI Taxonomy" id="5544"/>
    <lineage>
        <taxon>Eukaryota</taxon>
        <taxon>Fungi</taxon>
        <taxon>Dikarya</taxon>
        <taxon>Ascomycota</taxon>
        <taxon>Pezizomycotina</taxon>
        <taxon>Sordariomycetes</taxon>
        <taxon>Hypocreomycetidae</taxon>
        <taxon>Hypocreales</taxon>
        <taxon>Hypocreaceae</taxon>
        <taxon>Trichoderma</taxon>
    </lineage>
</organism>
<keyword evidence="9 12" id="KW-0503">Monooxygenase</keyword>
<dbReference type="InterPro" id="IPR002401">
    <property type="entry name" value="Cyt_P450_E_grp-I"/>
</dbReference>
<sequence>MSGFFEDQYLILCSFILLLISYIFHHIYKQARQHQLSRSKGCKEAQSKAPVKDPFIGFDFIYDCLFAKPVEKYLDSTYKTFQQLGATYAYKRWTWEAVYTCDSRNIKHVLASGFDDFKLPRLRVNAMMGLLGSGIFTLNGHSWSHARGVLRPCFAKQNKESIVNMLETHFQALLRRIPNDKATIDLQPLFFWLTMDFATDFLMGHSTRVLDRASSHAKEKQFVDDYLTCSTEIVRKMQLGPLQMFSINFAAMRARSRVFRYIDDFIDASLDKKDESESTNMGCNVLQCLSAVTTDRKQLRDQILHILVASRDTTACLLSNLFFVLAKKPHIYDKLRREVISIAGVEPATDHQLSNMEYLKWCVQESLRLHPVIPTNAREASRDTVLPYGGGEDGNSPLLIKKGNLVMYNIYAMHRDARIFGPDPEEFVPERWNGLRPGWNYLPFNGGPRICIGQKFALLETYYLVSRMLQTFETMSTVENSEWIELYALATTCKDGVKVSLIRPNHYQ</sequence>
<keyword evidence="4 13" id="KW-0812">Transmembrane</keyword>
<keyword evidence="7 12" id="KW-0560">Oxidoreductase</keyword>
<dbReference type="PANTHER" id="PTHR24287">
    <property type="entry name" value="P450, PUTATIVE (EUROFUNG)-RELATED"/>
    <property type="match status" value="1"/>
</dbReference>
<dbReference type="OrthoDB" id="1470350at2759"/>
<dbReference type="GO" id="GO:0005506">
    <property type="term" value="F:iron ion binding"/>
    <property type="evidence" value="ECO:0007669"/>
    <property type="project" value="InterPro"/>
</dbReference>
<dbReference type="GO" id="GO:0016705">
    <property type="term" value="F:oxidoreductase activity, acting on paired donors, with incorporation or reduction of molecular oxygen"/>
    <property type="evidence" value="ECO:0007669"/>
    <property type="project" value="InterPro"/>
</dbReference>
<dbReference type="PROSITE" id="PS00086">
    <property type="entry name" value="CYTOCHROME_P450"/>
    <property type="match status" value="1"/>
</dbReference>
<feature type="transmembrane region" description="Helical" evidence="13">
    <location>
        <begin position="9"/>
        <end position="28"/>
    </location>
</feature>
<comment type="subcellular location">
    <subcellularLocation>
        <location evidence="2">Membrane</location>
        <topology evidence="2">Single-pass membrane protein</topology>
    </subcellularLocation>
</comment>
<evidence type="ECO:0000256" key="1">
    <source>
        <dbReference type="ARBA" id="ARBA00001971"/>
    </source>
</evidence>
<name>A0A0F9Y6P0_TRIHA</name>
<dbReference type="CDD" id="cd11063">
    <property type="entry name" value="CYP52"/>
    <property type="match status" value="1"/>
</dbReference>
<evidence type="ECO:0000256" key="12">
    <source>
        <dbReference type="RuleBase" id="RU000461"/>
    </source>
</evidence>
<protein>
    <recommendedName>
        <fullName evidence="16">Cytochrome P450</fullName>
    </recommendedName>
</protein>
<dbReference type="Proteomes" id="UP000034112">
    <property type="component" value="Unassembled WGS sequence"/>
</dbReference>
<dbReference type="GO" id="GO:0016020">
    <property type="term" value="C:membrane"/>
    <property type="evidence" value="ECO:0007669"/>
    <property type="project" value="UniProtKB-SubCell"/>
</dbReference>
<dbReference type="GO" id="GO:0020037">
    <property type="term" value="F:heme binding"/>
    <property type="evidence" value="ECO:0007669"/>
    <property type="project" value="InterPro"/>
</dbReference>
<evidence type="ECO:0000256" key="9">
    <source>
        <dbReference type="ARBA" id="ARBA00023033"/>
    </source>
</evidence>
<evidence type="ECO:0000256" key="7">
    <source>
        <dbReference type="ARBA" id="ARBA00023002"/>
    </source>
</evidence>
<keyword evidence="11 12" id="KW-0349">Heme</keyword>
<keyword evidence="6 13" id="KW-1133">Transmembrane helix</keyword>
<gene>
    <name evidence="14" type="ORF">THAR02_00112</name>
</gene>
<evidence type="ECO:0000256" key="6">
    <source>
        <dbReference type="ARBA" id="ARBA00022989"/>
    </source>
</evidence>
<evidence type="ECO:0000256" key="2">
    <source>
        <dbReference type="ARBA" id="ARBA00004167"/>
    </source>
</evidence>
<dbReference type="GO" id="GO:0004497">
    <property type="term" value="F:monooxygenase activity"/>
    <property type="evidence" value="ECO:0007669"/>
    <property type="project" value="UniProtKB-KW"/>
</dbReference>
<keyword evidence="8 11" id="KW-0408">Iron</keyword>
<dbReference type="Gene3D" id="1.10.630.10">
    <property type="entry name" value="Cytochrome P450"/>
    <property type="match status" value="1"/>
</dbReference>
<evidence type="ECO:0000256" key="4">
    <source>
        <dbReference type="ARBA" id="ARBA00022692"/>
    </source>
</evidence>
<accession>A0A0F9Y6P0</accession>
<dbReference type="SUPFAM" id="SSF48264">
    <property type="entry name" value="Cytochrome P450"/>
    <property type="match status" value="1"/>
</dbReference>